<organism evidence="1 2">
    <name type="scientific">Channa argus</name>
    <name type="common">Northern snakehead</name>
    <name type="synonym">Ophicephalus argus</name>
    <dbReference type="NCBI Taxonomy" id="215402"/>
    <lineage>
        <taxon>Eukaryota</taxon>
        <taxon>Metazoa</taxon>
        <taxon>Chordata</taxon>
        <taxon>Craniata</taxon>
        <taxon>Vertebrata</taxon>
        <taxon>Euteleostomi</taxon>
        <taxon>Actinopterygii</taxon>
        <taxon>Neopterygii</taxon>
        <taxon>Teleostei</taxon>
        <taxon>Neoteleostei</taxon>
        <taxon>Acanthomorphata</taxon>
        <taxon>Anabantaria</taxon>
        <taxon>Anabantiformes</taxon>
        <taxon>Channoidei</taxon>
        <taxon>Channidae</taxon>
        <taxon>Channa</taxon>
    </lineage>
</organism>
<gene>
    <name evidence="1" type="ORF">EXN66_Car013993</name>
</gene>
<evidence type="ECO:0000313" key="2">
    <source>
        <dbReference type="Proteomes" id="UP000503349"/>
    </source>
</evidence>
<keyword evidence="2" id="KW-1185">Reference proteome</keyword>
<accession>A0A6G1Q719</accession>
<protein>
    <submittedName>
        <fullName evidence="1">Uncharacterized protein</fullName>
    </submittedName>
</protein>
<dbReference type="Proteomes" id="UP000503349">
    <property type="component" value="Chromosome 13"/>
</dbReference>
<proteinExistence type="predicted"/>
<reference evidence="2" key="2">
    <citation type="submission" date="2019-02" db="EMBL/GenBank/DDBJ databases">
        <title>Opniocepnalus argus Var Kimnra genome.</title>
        <authorList>
            <person name="Zhou C."/>
            <person name="Xiao S."/>
        </authorList>
    </citation>
    <scope>NUCLEOTIDE SEQUENCE [LARGE SCALE GENOMIC DNA]</scope>
</reference>
<dbReference type="EMBL" id="CM015724">
    <property type="protein sequence ID" value="KAF3698312.1"/>
    <property type="molecule type" value="Genomic_DNA"/>
</dbReference>
<reference evidence="1 2" key="1">
    <citation type="submission" date="2019-02" db="EMBL/GenBank/DDBJ databases">
        <title>Opniocepnalus argus genome.</title>
        <authorList>
            <person name="Zhou C."/>
            <person name="Xiao S."/>
        </authorList>
    </citation>
    <scope>NUCLEOTIDE SEQUENCE [LARGE SCALE GENOMIC DNA]</scope>
    <source>
        <strain evidence="1">OARG1902GOOAL</strain>
        <tissue evidence="1">Muscle</tissue>
    </source>
</reference>
<evidence type="ECO:0000313" key="1">
    <source>
        <dbReference type="EMBL" id="KAF3698312.1"/>
    </source>
</evidence>
<sequence>MFCPYFISTVLMVSLYRHRRKGNHLPVSMVMTSPLVIQAEQGLDDDYDDVVSDATTEHRF</sequence>
<name>A0A6G1Q719_CHAAH</name>
<dbReference type="AlphaFoldDB" id="A0A6G1Q719"/>